<gene>
    <name evidence="1" type="ORF">O6H91_12G035700</name>
</gene>
<dbReference type="Proteomes" id="UP001162992">
    <property type="component" value="Chromosome 12"/>
</dbReference>
<reference evidence="2" key="1">
    <citation type="journal article" date="2024" name="Proc. Natl. Acad. Sci. U.S.A.">
        <title>Extraordinary preservation of gene collinearity over three hundred million years revealed in homosporous lycophytes.</title>
        <authorList>
            <person name="Li C."/>
            <person name="Wickell D."/>
            <person name="Kuo L.Y."/>
            <person name="Chen X."/>
            <person name="Nie B."/>
            <person name="Liao X."/>
            <person name="Peng D."/>
            <person name="Ji J."/>
            <person name="Jenkins J."/>
            <person name="Williams M."/>
            <person name="Shu S."/>
            <person name="Plott C."/>
            <person name="Barry K."/>
            <person name="Rajasekar S."/>
            <person name="Grimwood J."/>
            <person name="Han X."/>
            <person name="Sun S."/>
            <person name="Hou Z."/>
            <person name="He W."/>
            <person name="Dai G."/>
            <person name="Sun C."/>
            <person name="Schmutz J."/>
            <person name="Leebens-Mack J.H."/>
            <person name="Li F.W."/>
            <person name="Wang L."/>
        </authorList>
    </citation>
    <scope>NUCLEOTIDE SEQUENCE [LARGE SCALE GENOMIC DNA]</scope>
    <source>
        <strain evidence="2">cv. PW_Plant_1</strain>
    </source>
</reference>
<accession>A0ACC2C0A8</accession>
<keyword evidence="2" id="KW-1185">Reference proteome</keyword>
<sequence>MITISEHVFGEMENDPDGFCIKIREVMQEDYGLYIWPCSIALAEYVWQQRHRFVGTTVLELGAGTALPGIVASKVGANVTLTDRSDANEVFENMMETTALNGANCKIQSLTWGEFDESLFNLEVPNIILGADVLYESKDFDDLFATVSFLLHDDPEAVFITTYQRRSGHRLIEYLVAKWNLRCTKLIDAFSFMPCHKEYSLSVSIELVELQCQM</sequence>
<protein>
    <submittedName>
        <fullName evidence="1">Uncharacterized protein</fullName>
    </submittedName>
</protein>
<organism evidence="1 2">
    <name type="scientific">Diphasiastrum complanatum</name>
    <name type="common">Issler's clubmoss</name>
    <name type="synonym">Lycopodium complanatum</name>
    <dbReference type="NCBI Taxonomy" id="34168"/>
    <lineage>
        <taxon>Eukaryota</taxon>
        <taxon>Viridiplantae</taxon>
        <taxon>Streptophyta</taxon>
        <taxon>Embryophyta</taxon>
        <taxon>Tracheophyta</taxon>
        <taxon>Lycopodiopsida</taxon>
        <taxon>Lycopodiales</taxon>
        <taxon>Lycopodiaceae</taxon>
        <taxon>Lycopodioideae</taxon>
        <taxon>Diphasiastrum</taxon>
    </lineage>
</organism>
<evidence type="ECO:0000313" key="2">
    <source>
        <dbReference type="Proteomes" id="UP001162992"/>
    </source>
</evidence>
<evidence type="ECO:0000313" key="1">
    <source>
        <dbReference type="EMBL" id="KAJ7535481.1"/>
    </source>
</evidence>
<dbReference type="EMBL" id="CM055103">
    <property type="protein sequence ID" value="KAJ7535481.1"/>
    <property type="molecule type" value="Genomic_DNA"/>
</dbReference>
<name>A0ACC2C0A8_DIPCM</name>
<proteinExistence type="predicted"/>
<comment type="caution">
    <text evidence="1">The sequence shown here is derived from an EMBL/GenBank/DDBJ whole genome shotgun (WGS) entry which is preliminary data.</text>
</comment>